<proteinExistence type="predicted"/>
<dbReference type="EMBL" id="JANDHW010000006">
    <property type="protein sequence ID" value="MCP9612054.1"/>
    <property type="molecule type" value="Genomic_DNA"/>
</dbReference>
<dbReference type="SUPFAM" id="SSF55315">
    <property type="entry name" value="L30e-like"/>
    <property type="match status" value="1"/>
</dbReference>
<dbReference type="Pfam" id="PF00588">
    <property type="entry name" value="SpoU_methylase"/>
    <property type="match status" value="1"/>
</dbReference>
<keyword evidence="1" id="KW-0489">Methyltransferase</keyword>
<reference evidence="4 5" key="1">
    <citation type="submission" date="2022-07" db="EMBL/GenBank/DDBJ databases">
        <title>Fecal culturing of patients with breast cancer.</title>
        <authorList>
            <person name="Teng N.M.Y."/>
            <person name="Kiu R."/>
            <person name="Evans R."/>
            <person name="Baker D.J."/>
            <person name="Zenner C."/>
            <person name="Robinson S.D."/>
            <person name="Hall L.J."/>
        </authorList>
    </citation>
    <scope>NUCLEOTIDE SEQUENCE [LARGE SCALE GENOMIC DNA]</scope>
    <source>
        <strain evidence="4 5">LH1063</strain>
    </source>
</reference>
<sequence length="249" mass="27057">MEKNEMIFGIRAVIEAVEAGKDIDKILIKKDLQSDLAQELFTVIKGTGIFIQKVPVERINRITRKNHQGVIAFISAVTYQHVADIVPTLYEEGKIPFIVVLDGITDVRNFGAIARTCECSGVDAIVIPERGSVSVNADAVKTSAGALLHLPVCRERSVYEAVRFLQNSGVRIIAATEKSSCNYTTVDYTGPVAIVMGAEDTGISADVLRICDERVSLPQNGTIGSLNVSVAAGVMMYEVIRQRMAEITE</sequence>
<dbReference type="InterPro" id="IPR029028">
    <property type="entry name" value="Alpha/beta_knot_MTases"/>
</dbReference>
<dbReference type="PANTHER" id="PTHR46429:SF1">
    <property type="entry name" value="23S RRNA (GUANOSINE-2'-O-)-METHYLTRANSFERASE RLMB"/>
    <property type="match status" value="1"/>
</dbReference>
<evidence type="ECO:0000256" key="2">
    <source>
        <dbReference type="ARBA" id="ARBA00022679"/>
    </source>
</evidence>
<name>A0ABT1MJ09_9BACT</name>
<keyword evidence="5" id="KW-1185">Reference proteome</keyword>
<dbReference type="Pfam" id="PF08032">
    <property type="entry name" value="SpoU_sub_bind"/>
    <property type="match status" value="1"/>
</dbReference>
<dbReference type="SUPFAM" id="SSF75217">
    <property type="entry name" value="alpha/beta knot"/>
    <property type="match status" value="1"/>
</dbReference>
<comment type="caution">
    <text evidence="4">The sequence shown here is derived from an EMBL/GenBank/DDBJ whole genome shotgun (WGS) entry which is preliminary data.</text>
</comment>
<dbReference type="InterPro" id="IPR029064">
    <property type="entry name" value="Ribosomal_eL30-like_sf"/>
</dbReference>
<dbReference type="RefSeq" id="WP_255027279.1">
    <property type="nucleotide sequence ID" value="NZ_JANDHW010000006.1"/>
</dbReference>
<dbReference type="InterPro" id="IPR013123">
    <property type="entry name" value="SpoU_subst-bd"/>
</dbReference>
<dbReference type="Proteomes" id="UP001205603">
    <property type="component" value="Unassembled WGS sequence"/>
</dbReference>
<keyword evidence="2" id="KW-0808">Transferase</keyword>
<accession>A0ABT1MJ09</accession>
<evidence type="ECO:0000313" key="4">
    <source>
        <dbReference type="EMBL" id="MCP9612054.1"/>
    </source>
</evidence>
<protein>
    <submittedName>
        <fullName evidence="4">23S rRNA (Guanosine(2251)-2'-O)-methyltransferase RlmB</fullName>
    </submittedName>
</protein>
<gene>
    <name evidence="4" type="primary">rlmB</name>
    <name evidence="4" type="ORF">NMU02_08120</name>
</gene>
<dbReference type="CDD" id="cd18103">
    <property type="entry name" value="SpoU-like_RlmB"/>
    <property type="match status" value="1"/>
</dbReference>
<dbReference type="Gene3D" id="3.30.1330.30">
    <property type="match status" value="1"/>
</dbReference>
<dbReference type="InterPro" id="IPR029026">
    <property type="entry name" value="tRNA_m1G_MTases_N"/>
</dbReference>
<organism evidence="4 5">
    <name type="scientific">Coprobacter tertius</name>
    <dbReference type="NCBI Taxonomy" id="2944915"/>
    <lineage>
        <taxon>Bacteria</taxon>
        <taxon>Pseudomonadati</taxon>
        <taxon>Bacteroidota</taxon>
        <taxon>Bacteroidia</taxon>
        <taxon>Bacteroidales</taxon>
        <taxon>Barnesiellaceae</taxon>
        <taxon>Coprobacter</taxon>
    </lineage>
</organism>
<dbReference type="SMART" id="SM00967">
    <property type="entry name" value="SpoU_sub_bind"/>
    <property type="match status" value="1"/>
</dbReference>
<dbReference type="Gene3D" id="3.40.1280.10">
    <property type="match status" value="1"/>
</dbReference>
<evidence type="ECO:0000313" key="5">
    <source>
        <dbReference type="Proteomes" id="UP001205603"/>
    </source>
</evidence>
<feature type="domain" description="RNA 2-O ribose methyltransferase substrate binding" evidence="3">
    <location>
        <begin position="6"/>
        <end position="80"/>
    </location>
</feature>
<evidence type="ECO:0000256" key="1">
    <source>
        <dbReference type="ARBA" id="ARBA00022603"/>
    </source>
</evidence>
<evidence type="ECO:0000259" key="3">
    <source>
        <dbReference type="SMART" id="SM00967"/>
    </source>
</evidence>
<dbReference type="PANTHER" id="PTHR46429">
    <property type="entry name" value="23S RRNA (GUANOSINE-2'-O-)-METHYLTRANSFERASE RLMB"/>
    <property type="match status" value="1"/>
</dbReference>
<dbReference type="NCBIfam" id="TIGR00186">
    <property type="entry name" value="rRNA_methyl_3"/>
    <property type="match status" value="1"/>
</dbReference>
<dbReference type="InterPro" id="IPR001537">
    <property type="entry name" value="SpoU_MeTrfase"/>
</dbReference>
<dbReference type="InterPro" id="IPR004441">
    <property type="entry name" value="rRNA_MeTrfase_TrmH"/>
</dbReference>